<dbReference type="PROSITE" id="PS51193">
    <property type="entry name" value="HELICASE_ATP_BIND_2"/>
    <property type="match status" value="1"/>
</dbReference>
<dbReference type="Proteomes" id="UP000184600">
    <property type="component" value="Unassembled WGS sequence"/>
</dbReference>
<keyword evidence="4 11" id="KW-0378">Hydrolase</keyword>
<dbReference type="GO" id="GO:0033677">
    <property type="term" value="F:DNA/RNA helicase activity"/>
    <property type="evidence" value="ECO:0007669"/>
    <property type="project" value="TreeGrafter"/>
</dbReference>
<accession>A0A1M7Z221</accession>
<evidence type="ECO:0000256" key="1">
    <source>
        <dbReference type="ARBA" id="ARBA00022485"/>
    </source>
</evidence>
<keyword evidence="14" id="KW-1185">Reference proteome</keyword>
<evidence type="ECO:0000256" key="5">
    <source>
        <dbReference type="ARBA" id="ARBA00022806"/>
    </source>
</evidence>
<dbReference type="GO" id="GO:0046872">
    <property type="term" value="F:metal ion binding"/>
    <property type="evidence" value="ECO:0007669"/>
    <property type="project" value="UniProtKB-KW"/>
</dbReference>
<dbReference type="RefSeq" id="WP_073586271.1">
    <property type="nucleotide sequence ID" value="NZ_AP024897.1"/>
</dbReference>
<dbReference type="FunFam" id="3.40.50.300:FF:000437">
    <property type="entry name" value="ATP-dependent DNA helicase DinG"/>
    <property type="match status" value="1"/>
</dbReference>
<keyword evidence="9 11" id="KW-0238">DNA-binding</keyword>
<dbReference type="InterPro" id="IPR045028">
    <property type="entry name" value="DinG/Rad3-like"/>
</dbReference>
<sequence>MLTRQIQESIRSSYRNLQEQMDNFVPRRGQNYLIAEIAKTLCGNYHEKNRILVAEAGTGIGKSLSYLMGAVPVAVLNNKSLIISTATVALQEQLVNKDLPLYRRLSNLDFQFRIAKGRQRYCCLEKLAAVCSQDASQPSLFKDIQADPNTDLFQQMHDKLLKGQWDGDIDSWETPVDAKQWQLIVSDRQSCNVAFSAHRKCPFHKARAELSSADIIIANHSLVMADADLGGGIILPEPEQSIYIFDEAHHLYQVAREHASASASLKGAVGWLEKLNQSLARWMHLTDEKRAFRFKDEISKNIQILIPALNQISKQIIPEQFDEGNMRFEHGELPEWLSSEASHMKKAASQTCQATAKIADLIGERIKEGELSSRQSAPILAELGYFLQRLENLTRVWTMMAEPTRENGAPLARWLSLSEDYPGDYIVNVSPIEIGWKLEQQLWSRCVGTIAVSATLRALNSFSFFCHQSGMTCHDKDGIQFLALSSPFDFQKNGQLCIPHFPVAPQSPEFTQELIKHIPHYIAEKKANLILFSSYWQMNQVADKLKILFRKKGWLCQVQGEKPRSKILHKHSQTVAQQKTAILFGTNSFSEGLDLPGKLLENVIITKIPFSVPTSPVEQAHAEYIESRGGNPFMQITVPEASRKLIQSVGRLLRNENDSGRVVIFDRRIITKRYGKALLDALPPFQRIIDTNVQIKTNKG</sequence>
<reference evidence="14" key="1">
    <citation type="submission" date="2016-12" db="EMBL/GenBank/DDBJ databases">
        <authorList>
            <person name="Rodrigo-Torres L."/>
            <person name="Arahal R.D."/>
            <person name="Lucena T."/>
        </authorList>
    </citation>
    <scope>NUCLEOTIDE SEQUENCE [LARGE SCALE GENOMIC DNA]</scope>
</reference>
<dbReference type="STRING" id="1117707.VQ7734_04602"/>
<dbReference type="GO" id="GO:0003677">
    <property type="term" value="F:DNA binding"/>
    <property type="evidence" value="ECO:0007669"/>
    <property type="project" value="UniProtKB-UniRule"/>
</dbReference>
<evidence type="ECO:0000256" key="4">
    <source>
        <dbReference type="ARBA" id="ARBA00022801"/>
    </source>
</evidence>
<evidence type="ECO:0000256" key="7">
    <source>
        <dbReference type="ARBA" id="ARBA00023004"/>
    </source>
</evidence>
<evidence type="ECO:0000259" key="12">
    <source>
        <dbReference type="PROSITE" id="PS51193"/>
    </source>
</evidence>
<dbReference type="PANTHER" id="PTHR11472:SF59">
    <property type="entry name" value="ATP-DEPENDENT DNA HELICASE DING"/>
    <property type="match status" value="1"/>
</dbReference>
<comment type="similarity">
    <text evidence="11">Belongs to the helicase family. DinG subfamily. Type 1 sub-subfamily.</text>
</comment>
<dbReference type="SMART" id="SM00491">
    <property type="entry name" value="HELICc2"/>
    <property type="match status" value="1"/>
</dbReference>
<dbReference type="GO" id="GO:0051539">
    <property type="term" value="F:4 iron, 4 sulfur cluster binding"/>
    <property type="evidence" value="ECO:0007669"/>
    <property type="project" value="UniProtKB-UniRule"/>
</dbReference>
<keyword evidence="10 11" id="KW-0413">Isomerase</keyword>
<feature type="binding site" evidence="11">
    <location>
        <position position="191"/>
    </location>
    <ligand>
        <name>[4Fe-4S] cluster</name>
        <dbReference type="ChEBI" id="CHEBI:49883"/>
    </ligand>
</feature>
<dbReference type="GO" id="GO:0006281">
    <property type="term" value="P:DNA repair"/>
    <property type="evidence" value="ECO:0007669"/>
    <property type="project" value="TreeGrafter"/>
</dbReference>
<keyword evidence="6 11" id="KW-0067">ATP-binding</keyword>
<dbReference type="Pfam" id="PF06733">
    <property type="entry name" value="DEAD_2"/>
    <property type="match status" value="1"/>
</dbReference>
<dbReference type="EMBL" id="FRFG01000080">
    <property type="protein sequence ID" value="SHO58830.1"/>
    <property type="molecule type" value="Genomic_DNA"/>
</dbReference>
<dbReference type="InterPro" id="IPR039000">
    <property type="entry name" value="DinG_proteobact"/>
</dbReference>
<dbReference type="GO" id="GO:0043139">
    <property type="term" value="F:5'-3' DNA helicase activity"/>
    <property type="evidence" value="ECO:0007669"/>
    <property type="project" value="UniProtKB-UniRule"/>
</dbReference>
<dbReference type="GO" id="GO:0009432">
    <property type="term" value="P:SOS response"/>
    <property type="evidence" value="ECO:0007669"/>
    <property type="project" value="TreeGrafter"/>
</dbReference>
<dbReference type="InterPro" id="IPR006555">
    <property type="entry name" value="ATP-dep_Helicase_C"/>
</dbReference>
<dbReference type="Pfam" id="PF13307">
    <property type="entry name" value="Helicase_C_2"/>
    <property type="match status" value="1"/>
</dbReference>
<feature type="binding site" evidence="11">
    <location>
        <position position="201"/>
    </location>
    <ligand>
        <name>[4Fe-4S] cluster</name>
        <dbReference type="ChEBI" id="CHEBI:49883"/>
    </ligand>
</feature>
<gene>
    <name evidence="11 13" type="primary">dinG</name>
    <name evidence="13" type="ORF">VQ7734_04602</name>
</gene>
<dbReference type="EC" id="5.6.2.3" evidence="11"/>
<evidence type="ECO:0000256" key="8">
    <source>
        <dbReference type="ARBA" id="ARBA00023014"/>
    </source>
</evidence>
<dbReference type="SUPFAM" id="SSF52540">
    <property type="entry name" value="P-loop containing nucleoside triphosphate hydrolases"/>
    <property type="match status" value="2"/>
</dbReference>
<feature type="domain" description="Helicase ATP-binding" evidence="12">
    <location>
        <begin position="16"/>
        <end position="292"/>
    </location>
</feature>
<evidence type="ECO:0000313" key="14">
    <source>
        <dbReference type="Proteomes" id="UP000184600"/>
    </source>
</evidence>
<evidence type="ECO:0000313" key="13">
    <source>
        <dbReference type="EMBL" id="SHO58830.1"/>
    </source>
</evidence>
<feature type="binding site" evidence="11">
    <location>
        <position position="123"/>
    </location>
    <ligand>
        <name>[4Fe-4S] cluster</name>
        <dbReference type="ChEBI" id="CHEBI:49883"/>
    </ligand>
</feature>
<evidence type="ECO:0000256" key="10">
    <source>
        <dbReference type="ARBA" id="ARBA00023235"/>
    </source>
</evidence>
<keyword evidence="8 11" id="KW-0411">Iron-sulfur</keyword>
<dbReference type="InterPro" id="IPR010614">
    <property type="entry name" value="RAD3-like_helicase_DEAD"/>
</dbReference>
<name>A0A1M7Z221_9VIBR</name>
<keyword evidence="2 11" id="KW-0479">Metal-binding</keyword>
<dbReference type="Gene3D" id="3.40.50.300">
    <property type="entry name" value="P-loop containing nucleotide triphosphate hydrolases"/>
    <property type="match status" value="2"/>
</dbReference>
<dbReference type="GO" id="GO:0005524">
    <property type="term" value="F:ATP binding"/>
    <property type="evidence" value="ECO:0007669"/>
    <property type="project" value="UniProtKB-UniRule"/>
</dbReference>
<evidence type="ECO:0000256" key="9">
    <source>
        <dbReference type="ARBA" id="ARBA00023125"/>
    </source>
</evidence>
<dbReference type="PANTHER" id="PTHR11472">
    <property type="entry name" value="DNA REPAIR DEAD HELICASE RAD3/XP-D SUBFAMILY MEMBER"/>
    <property type="match status" value="1"/>
</dbReference>
<keyword evidence="1 11" id="KW-0004">4Fe-4S</keyword>
<dbReference type="InterPro" id="IPR027417">
    <property type="entry name" value="P-loop_NTPase"/>
</dbReference>
<evidence type="ECO:0000256" key="11">
    <source>
        <dbReference type="HAMAP-Rule" id="MF_02205"/>
    </source>
</evidence>
<dbReference type="InterPro" id="IPR014013">
    <property type="entry name" value="Helic_SF1/SF2_ATP-bd_DinG/Rad3"/>
</dbReference>
<comment type="cofactor">
    <cofactor evidence="11">
        <name>[4Fe-4S] cluster</name>
        <dbReference type="ChEBI" id="CHEBI:49883"/>
    </cofactor>
    <text evidence="11">Binds 1 [4Fe-4S] cluster.</text>
</comment>
<evidence type="ECO:0000256" key="2">
    <source>
        <dbReference type="ARBA" id="ARBA00022723"/>
    </source>
</evidence>
<dbReference type="NCBIfam" id="NF008729">
    <property type="entry name" value="PRK11747.1"/>
    <property type="match status" value="1"/>
</dbReference>
<evidence type="ECO:0000256" key="3">
    <source>
        <dbReference type="ARBA" id="ARBA00022741"/>
    </source>
</evidence>
<proteinExistence type="inferred from homology"/>
<dbReference type="AlphaFoldDB" id="A0A1M7Z221"/>
<comment type="function">
    <text evidence="11">DNA-dependent ATPase and 5'-3' DNA helicase. Unwinds D-loops, R-loops, forked DNA and G-quadruplex DNA.</text>
</comment>
<dbReference type="GO" id="GO:0016887">
    <property type="term" value="F:ATP hydrolysis activity"/>
    <property type="evidence" value="ECO:0007669"/>
    <property type="project" value="RHEA"/>
</dbReference>
<keyword evidence="3 11" id="KW-0547">Nucleotide-binding</keyword>
<comment type="caution">
    <text evidence="11">Lacks conserved residue(s) required for the propagation of feature annotation.</text>
</comment>
<keyword evidence="5 11" id="KW-0347">Helicase</keyword>
<evidence type="ECO:0000256" key="6">
    <source>
        <dbReference type="ARBA" id="ARBA00022840"/>
    </source>
</evidence>
<organism evidence="13 14">
    <name type="scientific">Vibrio quintilis</name>
    <dbReference type="NCBI Taxonomy" id="1117707"/>
    <lineage>
        <taxon>Bacteria</taxon>
        <taxon>Pseudomonadati</taxon>
        <taxon>Pseudomonadota</taxon>
        <taxon>Gammaproteobacteria</taxon>
        <taxon>Vibrionales</taxon>
        <taxon>Vibrionaceae</taxon>
        <taxon>Vibrio</taxon>
    </lineage>
</organism>
<dbReference type="OrthoDB" id="9805194at2"/>
<comment type="catalytic activity">
    <reaction evidence="11">
        <text>ATP + H2O = ADP + phosphate + H(+)</text>
        <dbReference type="Rhea" id="RHEA:13065"/>
        <dbReference type="ChEBI" id="CHEBI:15377"/>
        <dbReference type="ChEBI" id="CHEBI:15378"/>
        <dbReference type="ChEBI" id="CHEBI:30616"/>
        <dbReference type="ChEBI" id="CHEBI:43474"/>
        <dbReference type="ChEBI" id="CHEBI:456216"/>
        <dbReference type="EC" id="5.6.2.3"/>
    </reaction>
</comment>
<keyword evidence="7 11" id="KW-0408">Iron</keyword>
<dbReference type="HAMAP" id="MF_02205">
    <property type="entry name" value="DinG_proteobact"/>
    <property type="match status" value="1"/>
</dbReference>
<protein>
    <recommendedName>
        <fullName evidence="11">ATP-dependent DNA helicase DinG</fullName>
        <ecNumber evidence="11">5.6.2.3</ecNumber>
    </recommendedName>
    <alternativeName>
        <fullName evidence="11">DNA 5'-3' helicase DinG</fullName>
    </alternativeName>
</protein>